<reference evidence="9" key="1">
    <citation type="submission" date="2020-12" db="EMBL/GenBank/DDBJ databases">
        <title>Bacterial novel species Flavobacterium sp. SE-1-e isolated from soil.</title>
        <authorList>
            <person name="Jung H.-Y."/>
        </authorList>
    </citation>
    <scope>NUCLEOTIDE SEQUENCE</scope>
    <source>
        <strain evidence="9">SE-1-e</strain>
    </source>
</reference>
<dbReference type="SMART" id="SM00448">
    <property type="entry name" value="REC"/>
    <property type="match status" value="1"/>
</dbReference>
<dbReference type="AlphaFoldDB" id="A0A934PJY6"/>
<dbReference type="Gene3D" id="1.10.8.60">
    <property type="match status" value="1"/>
</dbReference>
<keyword evidence="10" id="KW-1185">Reference proteome</keyword>
<dbReference type="EMBL" id="JAEHFV010000001">
    <property type="protein sequence ID" value="MBK0368318.1"/>
    <property type="molecule type" value="Genomic_DNA"/>
</dbReference>
<dbReference type="SUPFAM" id="SSF52172">
    <property type="entry name" value="CheY-like"/>
    <property type="match status" value="1"/>
</dbReference>
<dbReference type="PROSITE" id="PS00676">
    <property type="entry name" value="SIGMA54_INTERACT_2"/>
    <property type="match status" value="1"/>
</dbReference>
<dbReference type="Pfam" id="PF00158">
    <property type="entry name" value="Sigma54_activat"/>
    <property type="match status" value="1"/>
</dbReference>
<dbReference type="CDD" id="cd00009">
    <property type="entry name" value="AAA"/>
    <property type="match status" value="1"/>
</dbReference>
<organism evidence="9 10">
    <name type="scientific">Flavobacterium agrisoli</name>
    <dbReference type="NCBI Taxonomy" id="2793066"/>
    <lineage>
        <taxon>Bacteria</taxon>
        <taxon>Pseudomonadati</taxon>
        <taxon>Bacteroidota</taxon>
        <taxon>Flavobacteriia</taxon>
        <taxon>Flavobacteriales</taxon>
        <taxon>Flavobacteriaceae</taxon>
        <taxon>Flavobacterium</taxon>
    </lineage>
</organism>
<protein>
    <submittedName>
        <fullName evidence="9">Sigma 54-interacting transcriptional regulator</fullName>
    </submittedName>
</protein>
<evidence type="ECO:0000313" key="9">
    <source>
        <dbReference type="EMBL" id="MBK0368318.1"/>
    </source>
</evidence>
<dbReference type="InterPro" id="IPR027417">
    <property type="entry name" value="P-loop_NTPase"/>
</dbReference>
<keyword evidence="1" id="KW-0547">Nucleotide-binding</keyword>
<keyword evidence="4" id="KW-0238">DNA-binding</keyword>
<dbReference type="Gene3D" id="1.10.10.60">
    <property type="entry name" value="Homeodomain-like"/>
    <property type="match status" value="1"/>
</dbReference>
<evidence type="ECO:0000256" key="5">
    <source>
        <dbReference type="ARBA" id="ARBA00023163"/>
    </source>
</evidence>
<dbReference type="InterPro" id="IPR002078">
    <property type="entry name" value="Sigma_54_int"/>
</dbReference>
<evidence type="ECO:0000256" key="1">
    <source>
        <dbReference type="ARBA" id="ARBA00022741"/>
    </source>
</evidence>
<evidence type="ECO:0000259" key="8">
    <source>
        <dbReference type="PROSITE" id="PS50110"/>
    </source>
</evidence>
<feature type="domain" description="Response regulatory" evidence="8">
    <location>
        <begin position="4"/>
        <end position="118"/>
    </location>
</feature>
<dbReference type="InterPro" id="IPR025944">
    <property type="entry name" value="Sigma_54_int_dom_CS"/>
</dbReference>
<feature type="modified residue" description="4-aspartylphosphate" evidence="6">
    <location>
        <position position="54"/>
    </location>
</feature>
<dbReference type="InterPro" id="IPR058031">
    <property type="entry name" value="AAA_lid_NorR"/>
</dbReference>
<evidence type="ECO:0000259" key="7">
    <source>
        <dbReference type="PROSITE" id="PS50045"/>
    </source>
</evidence>
<dbReference type="InterPro" id="IPR011006">
    <property type="entry name" value="CheY-like_superfamily"/>
</dbReference>
<evidence type="ECO:0000256" key="4">
    <source>
        <dbReference type="ARBA" id="ARBA00023125"/>
    </source>
</evidence>
<dbReference type="InterPro" id="IPR001789">
    <property type="entry name" value="Sig_transdc_resp-reg_receiver"/>
</dbReference>
<dbReference type="Gene3D" id="3.40.50.2300">
    <property type="match status" value="1"/>
</dbReference>
<gene>
    <name evidence="9" type="ORF">I5M07_00610</name>
</gene>
<evidence type="ECO:0000256" key="2">
    <source>
        <dbReference type="ARBA" id="ARBA00022840"/>
    </source>
</evidence>
<dbReference type="GO" id="GO:0003677">
    <property type="term" value="F:DNA binding"/>
    <property type="evidence" value="ECO:0007669"/>
    <property type="project" value="UniProtKB-KW"/>
</dbReference>
<dbReference type="InterPro" id="IPR025662">
    <property type="entry name" value="Sigma_54_int_dom_ATP-bd_1"/>
</dbReference>
<dbReference type="PROSITE" id="PS00688">
    <property type="entry name" value="SIGMA54_INTERACT_3"/>
    <property type="match status" value="1"/>
</dbReference>
<dbReference type="Gene3D" id="3.40.50.300">
    <property type="entry name" value="P-loop containing nucleotide triphosphate hydrolases"/>
    <property type="match status" value="1"/>
</dbReference>
<evidence type="ECO:0000313" key="10">
    <source>
        <dbReference type="Proteomes" id="UP000609172"/>
    </source>
</evidence>
<dbReference type="PANTHER" id="PTHR32071:SF57">
    <property type="entry name" value="C4-DICARBOXYLATE TRANSPORT TRANSCRIPTIONAL REGULATORY PROTEIN DCTD"/>
    <property type="match status" value="1"/>
</dbReference>
<dbReference type="GO" id="GO:0006355">
    <property type="term" value="P:regulation of DNA-templated transcription"/>
    <property type="evidence" value="ECO:0007669"/>
    <property type="project" value="InterPro"/>
</dbReference>
<feature type="domain" description="Sigma-54 factor interaction" evidence="7">
    <location>
        <begin position="327"/>
        <end position="552"/>
    </location>
</feature>
<dbReference type="SMART" id="SM00382">
    <property type="entry name" value="AAA"/>
    <property type="match status" value="1"/>
</dbReference>
<dbReference type="PANTHER" id="PTHR32071">
    <property type="entry name" value="TRANSCRIPTIONAL REGULATORY PROTEIN"/>
    <property type="match status" value="1"/>
</dbReference>
<dbReference type="RefSeq" id="WP_200104253.1">
    <property type="nucleotide sequence ID" value="NZ_JAEHFV010000001.1"/>
</dbReference>
<dbReference type="InterPro" id="IPR003593">
    <property type="entry name" value="AAA+_ATPase"/>
</dbReference>
<dbReference type="PROSITE" id="PS00675">
    <property type="entry name" value="SIGMA54_INTERACT_1"/>
    <property type="match status" value="1"/>
</dbReference>
<dbReference type="GO" id="GO:0005524">
    <property type="term" value="F:ATP binding"/>
    <property type="evidence" value="ECO:0007669"/>
    <property type="project" value="UniProtKB-KW"/>
</dbReference>
<evidence type="ECO:0000256" key="6">
    <source>
        <dbReference type="PROSITE-ProRule" id="PRU00169"/>
    </source>
</evidence>
<keyword evidence="6" id="KW-0597">Phosphoprotein</keyword>
<dbReference type="SUPFAM" id="SSF52540">
    <property type="entry name" value="P-loop containing nucleoside triphosphate hydrolases"/>
    <property type="match status" value="1"/>
</dbReference>
<name>A0A934PJY6_9FLAO</name>
<dbReference type="PROSITE" id="PS50045">
    <property type="entry name" value="SIGMA54_INTERACT_4"/>
    <property type="match status" value="1"/>
</dbReference>
<keyword evidence="5" id="KW-0804">Transcription</keyword>
<dbReference type="FunFam" id="3.40.50.300:FF:000006">
    <property type="entry name" value="DNA-binding transcriptional regulator NtrC"/>
    <property type="match status" value="1"/>
</dbReference>
<accession>A0A934PJY6</accession>
<dbReference type="Pfam" id="PF00072">
    <property type="entry name" value="Response_reg"/>
    <property type="match status" value="1"/>
</dbReference>
<comment type="caution">
    <text evidence="9">The sequence shown here is derived from an EMBL/GenBank/DDBJ whole genome shotgun (WGS) entry which is preliminary data.</text>
</comment>
<dbReference type="PROSITE" id="PS50110">
    <property type="entry name" value="RESPONSE_REGULATORY"/>
    <property type="match status" value="1"/>
</dbReference>
<proteinExistence type="predicted"/>
<keyword evidence="2" id="KW-0067">ATP-binding</keyword>
<dbReference type="InterPro" id="IPR009057">
    <property type="entry name" value="Homeodomain-like_sf"/>
</dbReference>
<dbReference type="CDD" id="cd17534">
    <property type="entry name" value="REC_DC-like"/>
    <property type="match status" value="1"/>
</dbReference>
<sequence length="640" mass="72945">MNKRVLIVEDEFIVANDIACFLKKENYDVIGVASSVDEAIVYIEKERPYLVLLDIHLKTKLTGIDLAKILQLRSIPFIYLSAYSNKSILHEAQLTKPYGFLVKPFREKDLRVSLEIAAYHLLHSENYNSQLEQSLQQNLENITVSKDWKQIFGELANVFQSNIPYNYFHIALKNDDQEFTLGFNRIGLKDYQIIGVPELSTISKIDTETIQKTVNERKFGITSGVYDGQLFEEVVQKCAFENLISKFFNVESAMFISLSFPYNIKLELAFYNRKSQVYKSSHLDVFKKTQKEIERLVLPLLQVEFTSKDQSKELVKTTVNAAAFDRIIGNSAELLSVFDNIRRVAPMPSSVLILGESGTGKELFARSIHDLSLRSKKPYVVINCGAIPENLIESTLFGHEKGSFTGATEMRIGKFEQANGGTIFLDEIGEMPLDMQVKLLRVLQEMEIERIGGTKTIPIDVRVIAATNRNLEEQVEAGKFRLDLYYRLHVFPIYTPALRKRKEDIPLLVSYFINKICKEKIEVTKQVLNKMMDYHWPGNIRELENYIERSVLLAKNSCIDQFQISNNNSAVDSHKTTTAILKPLFTMERDYILSVLRICKGKVYGEGGAAEILQIPSSTLNSKIKKLGISKEEIYSSGIN</sequence>
<dbReference type="Proteomes" id="UP000609172">
    <property type="component" value="Unassembled WGS sequence"/>
</dbReference>
<dbReference type="SUPFAM" id="SSF46689">
    <property type="entry name" value="Homeodomain-like"/>
    <property type="match status" value="1"/>
</dbReference>
<dbReference type="Pfam" id="PF25601">
    <property type="entry name" value="AAA_lid_14"/>
    <property type="match status" value="1"/>
</dbReference>
<dbReference type="InterPro" id="IPR025943">
    <property type="entry name" value="Sigma_54_int_dom_ATP-bd_2"/>
</dbReference>
<keyword evidence="3" id="KW-0805">Transcription regulation</keyword>
<dbReference type="GO" id="GO:0000160">
    <property type="term" value="P:phosphorelay signal transduction system"/>
    <property type="evidence" value="ECO:0007669"/>
    <property type="project" value="InterPro"/>
</dbReference>
<evidence type="ECO:0000256" key="3">
    <source>
        <dbReference type="ARBA" id="ARBA00023015"/>
    </source>
</evidence>